<dbReference type="GO" id="GO:0016747">
    <property type="term" value="F:acyltransferase activity, transferring groups other than amino-acyl groups"/>
    <property type="evidence" value="ECO:0007669"/>
    <property type="project" value="InterPro"/>
</dbReference>
<dbReference type="Gene3D" id="3.40.630.30">
    <property type="match status" value="1"/>
</dbReference>
<dbReference type="PROSITE" id="PS51186">
    <property type="entry name" value="GNAT"/>
    <property type="match status" value="1"/>
</dbReference>
<keyword evidence="2" id="KW-0012">Acyltransferase</keyword>
<dbReference type="EMBL" id="CP047593">
    <property type="protein sequence ID" value="QHI68658.1"/>
    <property type="molecule type" value="Genomic_DNA"/>
</dbReference>
<dbReference type="PANTHER" id="PTHR43877:SF2">
    <property type="entry name" value="AMINOALKYLPHOSPHONATE N-ACETYLTRANSFERASE-RELATED"/>
    <property type="match status" value="1"/>
</dbReference>
<dbReference type="PANTHER" id="PTHR43877">
    <property type="entry name" value="AMINOALKYLPHOSPHONATE N-ACETYLTRANSFERASE-RELATED-RELATED"/>
    <property type="match status" value="1"/>
</dbReference>
<dbReference type="SUPFAM" id="SSF55729">
    <property type="entry name" value="Acyl-CoA N-acyltransferases (Nat)"/>
    <property type="match status" value="1"/>
</dbReference>
<organism evidence="4 5">
    <name type="scientific">Tichowtungia aerotolerans</name>
    <dbReference type="NCBI Taxonomy" id="2697043"/>
    <lineage>
        <taxon>Bacteria</taxon>
        <taxon>Pseudomonadati</taxon>
        <taxon>Kiritimatiellota</taxon>
        <taxon>Tichowtungiia</taxon>
        <taxon>Tichowtungiales</taxon>
        <taxon>Tichowtungiaceae</taxon>
        <taxon>Tichowtungia</taxon>
    </lineage>
</organism>
<evidence type="ECO:0000256" key="2">
    <source>
        <dbReference type="ARBA" id="ARBA00023315"/>
    </source>
</evidence>
<evidence type="ECO:0000313" key="5">
    <source>
        <dbReference type="Proteomes" id="UP000464954"/>
    </source>
</evidence>
<sequence length="165" mass="18702">MNSLSVRLAVPADLPALELIEIRCFRGSRRASRRSLRRSLVSPAQSVWLAVVSHEGRRLVAGAMILHHHARSIRIYSLAVLPAFRGSGAGRRLVRRAVLVARRNGCRAVTLEADRRNRVLTGWYERLGFEIVRVLKDYYSPGRHAVRMHRVLKQDQKSESVCGRS</sequence>
<dbReference type="InterPro" id="IPR016181">
    <property type="entry name" value="Acyl_CoA_acyltransferase"/>
</dbReference>
<keyword evidence="5" id="KW-1185">Reference proteome</keyword>
<evidence type="ECO:0000313" key="4">
    <source>
        <dbReference type="EMBL" id="QHI68658.1"/>
    </source>
</evidence>
<evidence type="ECO:0000256" key="1">
    <source>
        <dbReference type="ARBA" id="ARBA00022679"/>
    </source>
</evidence>
<dbReference type="Proteomes" id="UP000464954">
    <property type="component" value="Chromosome"/>
</dbReference>
<accession>A0A6P1M9A0</accession>
<dbReference type="InterPro" id="IPR000182">
    <property type="entry name" value="GNAT_dom"/>
</dbReference>
<dbReference type="CDD" id="cd04301">
    <property type="entry name" value="NAT_SF"/>
    <property type="match status" value="1"/>
</dbReference>
<dbReference type="Pfam" id="PF00583">
    <property type="entry name" value="Acetyltransf_1"/>
    <property type="match status" value="1"/>
</dbReference>
<name>A0A6P1M9A0_9BACT</name>
<protein>
    <submittedName>
        <fullName evidence="4">GNAT family N-acetyltransferase</fullName>
    </submittedName>
</protein>
<dbReference type="KEGG" id="taer:GT409_04085"/>
<keyword evidence="1 4" id="KW-0808">Transferase</keyword>
<feature type="domain" description="N-acetyltransferase" evidence="3">
    <location>
        <begin position="4"/>
        <end position="153"/>
    </location>
</feature>
<gene>
    <name evidence="4" type="ORF">GT409_04085</name>
</gene>
<evidence type="ECO:0000259" key="3">
    <source>
        <dbReference type="PROSITE" id="PS51186"/>
    </source>
</evidence>
<dbReference type="AlphaFoldDB" id="A0A6P1M9A0"/>
<proteinExistence type="predicted"/>
<dbReference type="InterPro" id="IPR050832">
    <property type="entry name" value="Bact_Acetyltransf"/>
</dbReference>
<dbReference type="RefSeq" id="WP_160627191.1">
    <property type="nucleotide sequence ID" value="NZ_CP047593.1"/>
</dbReference>
<reference evidence="4 5" key="1">
    <citation type="submission" date="2020-01" db="EMBL/GenBank/DDBJ databases">
        <title>Ponticoccus aerotolerans gen. nov., sp. nov., an anaerobic bacterium and proposal of Ponticoccusceae fam. nov., Ponticoccusles ord. nov. and Ponticoccuse classis nov. in the phylum Kiritimatiellaeota.</title>
        <authorList>
            <person name="Zhou L.Y."/>
            <person name="Du Z.J."/>
        </authorList>
    </citation>
    <scope>NUCLEOTIDE SEQUENCE [LARGE SCALE GENOMIC DNA]</scope>
    <source>
        <strain evidence="4 5">S-5007</strain>
    </source>
</reference>